<reference evidence="19 23" key="3">
    <citation type="submission" date="2020-11" db="EMBL/GenBank/DDBJ databases">
        <title>Enhanced detection system for hospital associated transmission using whole genome sequencing surveillance.</title>
        <authorList>
            <person name="Harrison L.H."/>
            <person name="Van Tyne D."/>
            <person name="Marsh J.W."/>
            <person name="Griffith M.P."/>
            <person name="Snyder D.J."/>
            <person name="Cooper V.S."/>
            <person name="Mustapha M."/>
        </authorList>
    </citation>
    <scope>NUCLEOTIDE SEQUENCE [LARGE SCALE GENOMIC DNA]</scope>
    <source>
        <strain evidence="19 23">PSB00013</strain>
    </source>
</reference>
<evidence type="ECO:0000313" key="18">
    <source>
        <dbReference type="EMBL" id="MBF8642944.1"/>
    </source>
</evidence>
<dbReference type="NCBIfam" id="TIGR02847">
    <property type="entry name" value="CyoD"/>
    <property type="match status" value="1"/>
</dbReference>
<dbReference type="RefSeq" id="WP_010797661.1">
    <property type="nucleotide sequence ID" value="NZ_CP044086.1"/>
</dbReference>
<dbReference type="PANTHER" id="PTHR36835:SF1">
    <property type="entry name" value="CYTOCHROME BO(3) UBIQUINOL OXIDASE SUBUNIT 4"/>
    <property type="match status" value="1"/>
</dbReference>
<protein>
    <recommendedName>
        <fullName evidence="4">Cytochrome bo(3) ubiquinol oxidase subunit 4</fullName>
    </recommendedName>
    <alternativeName>
        <fullName evidence="16">Cytochrome o ubiquinol oxidase subunit 4</fullName>
    </alternativeName>
    <alternativeName>
        <fullName evidence="13">Oxidase bo(3) subunit 4</fullName>
    </alternativeName>
    <alternativeName>
        <fullName evidence="14">Ubiquinol oxidase polypeptide IV</fullName>
    </alternativeName>
    <alternativeName>
        <fullName evidence="15">Ubiquinol oxidase subunit 4</fullName>
    </alternativeName>
</protein>
<keyword evidence="7 17" id="KW-0812">Transmembrane</keyword>
<gene>
    <name evidence="20" type="primary">cyoD</name>
    <name evidence="19" type="ORF">I5Q09_18790</name>
    <name evidence="18" type="ORF">IRZ65_19945</name>
    <name evidence="20" type="ORF">NCTC11842_03263</name>
</gene>
<name>A0A2X2CVM7_PSELU</name>
<keyword evidence="22" id="KW-1185">Reference proteome</keyword>
<dbReference type="GO" id="GO:0009319">
    <property type="term" value="C:cytochrome o ubiquinol oxidase complex"/>
    <property type="evidence" value="ECO:0007669"/>
    <property type="project" value="TreeGrafter"/>
</dbReference>
<evidence type="ECO:0000256" key="6">
    <source>
        <dbReference type="ARBA" id="ARBA00022475"/>
    </source>
</evidence>
<keyword evidence="10" id="KW-0560">Oxidoreductase</keyword>
<dbReference type="AlphaFoldDB" id="A0A2X2CVM7"/>
<dbReference type="EMBL" id="JADMCD010000013">
    <property type="protein sequence ID" value="MBF8642944.1"/>
    <property type="molecule type" value="Genomic_DNA"/>
</dbReference>
<comment type="subunit">
    <text evidence="3">Heterooctamer of two A chains, two B chains, two C chains and two D chains.</text>
</comment>
<evidence type="ECO:0000256" key="14">
    <source>
        <dbReference type="ARBA" id="ARBA00030211"/>
    </source>
</evidence>
<evidence type="ECO:0000313" key="23">
    <source>
        <dbReference type="Proteomes" id="UP000638986"/>
    </source>
</evidence>
<evidence type="ECO:0000256" key="17">
    <source>
        <dbReference type="SAM" id="Phobius"/>
    </source>
</evidence>
<evidence type="ECO:0000256" key="13">
    <source>
        <dbReference type="ARBA" id="ARBA00030071"/>
    </source>
</evidence>
<feature type="transmembrane region" description="Helical" evidence="17">
    <location>
        <begin position="21"/>
        <end position="44"/>
    </location>
</feature>
<accession>A0A2X2CVM7</accession>
<evidence type="ECO:0000256" key="15">
    <source>
        <dbReference type="ARBA" id="ARBA00031887"/>
    </source>
</evidence>
<comment type="function">
    <text evidence="12">Cytochrome bo(3) ubiquinol terminal oxidase is the component of the aerobic respiratory chain of E.coli that predominates when cells are grown at high aeration. Has proton pump activity across the membrane in addition to electron transfer, pumping 2 protons/electron.</text>
</comment>
<evidence type="ECO:0000313" key="19">
    <source>
        <dbReference type="EMBL" id="MBH3440730.1"/>
    </source>
</evidence>
<evidence type="ECO:0000256" key="8">
    <source>
        <dbReference type="ARBA" id="ARBA00022982"/>
    </source>
</evidence>
<dbReference type="Proteomes" id="UP000250443">
    <property type="component" value="Unassembled WGS sequence"/>
</dbReference>
<evidence type="ECO:0000256" key="2">
    <source>
        <dbReference type="ARBA" id="ARBA00008079"/>
    </source>
</evidence>
<dbReference type="EMBL" id="UAUF01000013">
    <property type="protein sequence ID" value="SPZ09686.1"/>
    <property type="molecule type" value="Genomic_DNA"/>
</dbReference>
<dbReference type="InterPro" id="IPR050968">
    <property type="entry name" value="Cytochrome_c_oxidase_bac_sub4"/>
</dbReference>
<evidence type="ECO:0000313" key="20">
    <source>
        <dbReference type="EMBL" id="SPZ09686.1"/>
    </source>
</evidence>
<dbReference type="GO" id="GO:0015078">
    <property type="term" value="F:proton transmembrane transporter activity"/>
    <property type="evidence" value="ECO:0007669"/>
    <property type="project" value="TreeGrafter"/>
</dbReference>
<organism evidence="20 21">
    <name type="scientific">Pseudomonas luteola</name>
    <dbReference type="NCBI Taxonomy" id="47886"/>
    <lineage>
        <taxon>Bacteria</taxon>
        <taxon>Pseudomonadati</taxon>
        <taxon>Pseudomonadota</taxon>
        <taxon>Gammaproteobacteria</taxon>
        <taxon>Pseudomonadales</taxon>
        <taxon>Pseudomonadaceae</taxon>
        <taxon>Pseudomonas</taxon>
    </lineage>
</organism>
<keyword evidence="8" id="KW-0249">Electron transport</keyword>
<keyword evidence="5" id="KW-0813">Transport</keyword>
<dbReference type="GO" id="GO:0019646">
    <property type="term" value="P:aerobic electron transport chain"/>
    <property type="evidence" value="ECO:0007669"/>
    <property type="project" value="TreeGrafter"/>
</dbReference>
<dbReference type="Proteomes" id="UP000638986">
    <property type="component" value="Unassembled WGS sequence"/>
</dbReference>
<dbReference type="EMBL" id="JADTXM010000014">
    <property type="protein sequence ID" value="MBH3440730.1"/>
    <property type="molecule type" value="Genomic_DNA"/>
</dbReference>
<evidence type="ECO:0000256" key="4">
    <source>
        <dbReference type="ARBA" id="ARBA00014689"/>
    </source>
</evidence>
<evidence type="ECO:0000313" key="22">
    <source>
        <dbReference type="Proteomes" id="UP000626180"/>
    </source>
</evidence>
<evidence type="ECO:0000256" key="5">
    <source>
        <dbReference type="ARBA" id="ARBA00022448"/>
    </source>
</evidence>
<proteinExistence type="inferred from homology"/>
<dbReference type="GeneID" id="300267887"/>
<evidence type="ECO:0000313" key="21">
    <source>
        <dbReference type="Proteomes" id="UP000250443"/>
    </source>
</evidence>
<evidence type="ECO:0000256" key="16">
    <source>
        <dbReference type="ARBA" id="ARBA00032185"/>
    </source>
</evidence>
<evidence type="ECO:0000256" key="11">
    <source>
        <dbReference type="ARBA" id="ARBA00023136"/>
    </source>
</evidence>
<keyword evidence="6" id="KW-1003">Cell membrane</keyword>
<keyword evidence="11 17" id="KW-0472">Membrane</keyword>
<dbReference type="Pfam" id="PF03626">
    <property type="entry name" value="COX4_pro"/>
    <property type="match status" value="1"/>
</dbReference>
<dbReference type="Proteomes" id="UP000626180">
    <property type="component" value="Unassembled WGS sequence"/>
</dbReference>
<evidence type="ECO:0000256" key="10">
    <source>
        <dbReference type="ARBA" id="ARBA00023002"/>
    </source>
</evidence>
<dbReference type="GO" id="GO:0005886">
    <property type="term" value="C:plasma membrane"/>
    <property type="evidence" value="ECO:0007669"/>
    <property type="project" value="UniProtKB-SubCell"/>
</dbReference>
<evidence type="ECO:0000256" key="1">
    <source>
        <dbReference type="ARBA" id="ARBA00004651"/>
    </source>
</evidence>
<evidence type="ECO:0000256" key="12">
    <source>
        <dbReference type="ARBA" id="ARBA00025694"/>
    </source>
</evidence>
<feature type="transmembrane region" description="Helical" evidence="17">
    <location>
        <begin position="50"/>
        <end position="69"/>
    </location>
</feature>
<reference evidence="20 21" key="1">
    <citation type="submission" date="2018-06" db="EMBL/GenBank/DDBJ databases">
        <authorList>
            <consortium name="Pathogen Informatics"/>
            <person name="Doyle S."/>
        </authorList>
    </citation>
    <scope>NUCLEOTIDE SEQUENCE [LARGE SCALE GENOMIC DNA]</scope>
    <source>
        <strain evidence="20 21">NCTC11842</strain>
    </source>
</reference>
<comment type="subcellular location">
    <subcellularLocation>
        <location evidence="1">Cell membrane</location>
        <topology evidence="1">Multi-pass membrane protein</topology>
    </subcellularLocation>
</comment>
<reference evidence="18 22" key="2">
    <citation type="submission" date="2020-10" db="EMBL/GenBank/DDBJ databases">
        <title>Genome sequences of Pseudomonas isolates.</title>
        <authorList>
            <person name="Wessels L."/>
            <person name="Reich F."/>
            <person name="Hammerl J."/>
        </authorList>
    </citation>
    <scope>NUCLEOTIDE SEQUENCE [LARGE SCALE GENOMIC DNA]</scope>
    <source>
        <strain evidence="18 22">20-MO00624-0</strain>
    </source>
</reference>
<evidence type="ECO:0000256" key="7">
    <source>
        <dbReference type="ARBA" id="ARBA00022692"/>
    </source>
</evidence>
<keyword evidence="9 17" id="KW-1133">Transmembrane helix</keyword>
<dbReference type="InterPro" id="IPR014210">
    <property type="entry name" value="Cyt_o_ubiqinol_oxidase_su4"/>
</dbReference>
<evidence type="ECO:0000256" key="9">
    <source>
        <dbReference type="ARBA" id="ARBA00022989"/>
    </source>
</evidence>
<dbReference type="GO" id="GO:0009486">
    <property type="term" value="F:cytochrome bo3 ubiquinol oxidase activity"/>
    <property type="evidence" value="ECO:0007669"/>
    <property type="project" value="InterPro"/>
</dbReference>
<dbReference type="PANTHER" id="PTHR36835">
    <property type="entry name" value="CYTOCHROME BO(3) UBIQUINOL OXIDASE SUBUNIT 4"/>
    <property type="match status" value="1"/>
</dbReference>
<dbReference type="InterPro" id="IPR005171">
    <property type="entry name" value="Cyt_c_oxidase_su4_prok"/>
</dbReference>
<feature type="transmembrane region" description="Helical" evidence="17">
    <location>
        <begin position="81"/>
        <end position="102"/>
    </location>
</feature>
<evidence type="ECO:0000256" key="3">
    <source>
        <dbReference type="ARBA" id="ARBA00011700"/>
    </source>
</evidence>
<sequence length="112" mass="12367">MAHEHGHIVHAGSSHGTVKSYIIGFVLSVILTVIPFGIVMNPVLSQSATLIVIWVMALVQIFVHLVFFLHMNTSSEQRWNVIAFAFTILITVIVVAGSLWIIHGMHSNMLAH</sequence>
<dbReference type="GO" id="GO:0015990">
    <property type="term" value="P:electron transport coupled proton transport"/>
    <property type="evidence" value="ECO:0007669"/>
    <property type="project" value="InterPro"/>
</dbReference>
<comment type="similarity">
    <text evidence="2">Belongs to the cytochrome c oxidase bacterial subunit 4 family.</text>
</comment>